<feature type="compositionally biased region" description="Polar residues" evidence="1">
    <location>
        <begin position="53"/>
        <end position="62"/>
    </location>
</feature>
<dbReference type="Proteomes" id="UP000245514">
    <property type="component" value="Unassembled WGS sequence"/>
</dbReference>
<dbReference type="RefSeq" id="WP_109303264.1">
    <property type="nucleotide sequence ID" value="NZ_QFWG01000002.1"/>
</dbReference>
<proteinExistence type="predicted"/>
<comment type="caution">
    <text evidence="3">The sequence shown here is derived from an EMBL/GenBank/DDBJ whole genome shotgun (WGS) entry which is preliminary data.</text>
</comment>
<feature type="compositionally biased region" description="Low complexity" evidence="1">
    <location>
        <begin position="37"/>
        <end position="52"/>
    </location>
</feature>
<keyword evidence="2" id="KW-0732">Signal</keyword>
<feature type="signal peptide" evidence="2">
    <location>
        <begin position="1"/>
        <end position="23"/>
    </location>
</feature>
<evidence type="ECO:0008006" key="5">
    <source>
        <dbReference type="Google" id="ProtNLM"/>
    </source>
</evidence>
<dbReference type="EMBL" id="QFWG01000002">
    <property type="protein sequence ID" value="PWI28450.1"/>
    <property type="molecule type" value="Genomic_DNA"/>
</dbReference>
<keyword evidence="4" id="KW-1185">Reference proteome</keyword>
<sequence length="225" mass="23750">MFKSATSKAIVCLGLATSLALTGCSVGVSDEGKDNTQNAEQASAQQQGAQPQDGGSMTQESQPAEGPEESATASGEDQGGNAEGTASGDGVTADSLEALASTTVRTKIGGNDDASLTVELLSVKRKGDLIEAVYGFTANTDTTDLTSSVFDVNDNSQFWPYLIDQKNLNRHSLVRDASDNAAKIKLMPNKRVTGKFVFPAPPEDVHEMDFQLWRGAEMAKDVKID</sequence>
<dbReference type="PROSITE" id="PS51257">
    <property type="entry name" value="PROKAR_LIPOPROTEIN"/>
    <property type="match status" value="1"/>
</dbReference>
<evidence type="ECO:0000313" key="4">
    <source>
        <dbReference type="Proteomes" id="UP000245514"/>
    </source>
</evidence>
<name>A0ABX5LB01_9MICC</name>
<organism evidence="3 4">
    <name type="scientific">Pseudoglutamicibacter cumminsii</name>
    <dbReference type="NCBI Taxonomy" id="156979"/>
    <lineage>
        <taxon>Bacteria</taxon>
        <taxon>Bacillati</taxon>
        <taxon>Actinomycetota</taxon>
        <taxon>Actinomycetes</taxon>
        <taxon>Micrococcales</taxon>
        <taxon>Micrococcaceae</taxon>
        <taxon>Pseudoglutamicibacter</taxon>
    </lineage>
</organism>
<gene>
    <name evidence="3" type="ORF">CAY35_03235</name>
</gene>
<accession>A0ABX5LB01</accession>
<feature type="region of interest" description="Disordered" evidence="1">
    <location>
        <begin position="28"/>
        <end position="90"/>
    </location>
</feature>
<reference evidence="3 4" key="1">
    <citation type="submission" date="2018-05" db="EMBL/GenBank/DDBJ databases">
        <title>Draft Genome Sequence of Arthrobacter cumminsii IME1328, Isolated from a Patient Who Suffered from Foot Ulcers in China.</title>
        <authorList>
            <person name="Li M."/>
            <person name="Jiang Z."/>
            <person name="Sun Q."/>
            <person name="Tong Y."/>
        </authorList>
    </citation>
    <scope>NUCLEOTIDE SEQUENCE [LARGE SCALE GENOMIC DNA]</scope>
    <source>
        <strain evidence="3 4">IME1328</strain>
    </source>
</reference>
<protein>
    <recommendedName>
        <fullName evidence="5">DUF4352 domain-containing protein</fullName>
    </recommendedName>
</protein>
<evidence type="ECO:0000256" key="2">
    <source>
        <dbReference type="SAM" id="SignalP"/>
    </source>
</evidence>
<feature type="chain" id="PRO_5046247551" description="DUF4352 domain-containing protein" evidence="2">
    <location>
        <begin position="24"/>
        <end position="225"/>
    </location>
</feature>
<evidence type="ECO:0000256" key="1">
    <source>
        <dbReference type="SAM" id="MobiDB-lite"/>
    </source>
</evidence>
<evidence type="ECO:0000313" key="3">
    <source>
        <dbReference type="EMBL" id="PWI28450.1"/>
    </source>
</evidence>